<reference evidence="1 2" key="1">
    <citation type="submission" date="2015-03" db="EMBL/GenBank/DDBJ databases">
        <title>Genome assembly of Sandaracinus amylolyticus DSM 53668.</title>
        <authorList>
            <person name="Sharma G."/>
            <person name="Subramanian S."/>
        </authorList>
    </citation>
    <scope>NUCLEOTIDE SEQUENCE [LARGE SCALE GENOMIC DNA]</scope>
    <source>
        <strain evidence="1 2">DSM 53668</strain>
    </source>
</reference>
<dbReference type="EMBL" id="CP011125">
    <property type="protein sequence ID" value="AKF08605.1"/>
    <property type="molecule type" value="Genomic_DNA"/>
</dbReference>
<keyword evidence="2" id="KW-1185">Reference proteome</keyword>
<dbReference type="AlphaFoldDB" id="A0A0F6W6F9"/>
<sequence length="67" mass="7623">MIMIVVPNLQALRHWLLRLDARLVTSELQLRWLQREKQDRAERKAVDAAMGEVFPTALALRAVGGEA</sequence>
<dbReference type="KEGG" id="samy:DB32_005754"/>
<evidence type="ECO:0000313" key="1">
    <source>
        <dbReference type="EMBL" id="AKF08605.1"/>
    </source>
</evidence>
<proteinExistence type="predicted"/>
<accession>A0A0F6W6F9</accession>
<protein>
    <submittedName>
        <fullName evidence="1">Uncharacterized protein</fullName>
    </submittedName>
</protein>
<dbReference type="STRING" id="927083.DB32_005754"/>
<dbReference type="Proteomes" id="UP000034883">
    <property type="component" value="Chromosome"/>
</dbReference>
<name>A0A0F6W6F9_9BACT</name>
<evidence type="ECO:0000313" key="2">
    <source>
        <dbReference type="Proteomes" id="UP000034883"/>
    </source>
</evidence>
<gene>
    <name evidence="1" type="ORF">DB32_005754</name>
</gene>
<organism evidence="1 2">
    <name type="scientific">Sandaracinus amylolyticus</name>
    <dbReference type="NCBI Taxonomy" id="927083"/>
    <lineage>
        <taxon>Bacteria</taxon>
        <taxon>Pseudomonadati</taxon>
        <taxon>Myxococcota</taxon>
        <taxon>Polyangia</taxon>
        <taxon>Polyangiales</taxon>
        <taxon>Sandaracinaceae</taxon>
        <taxon>Sandaracinus</taxon>
    </lineage>
</organism>